<sequence length="164" mass="18402">MKFLLDTNVFIEAKNRYYAFDMCPGFWDWMDAVCNGDVASIVSVRDEMTGGKDELADWAKDRKDAAWFLAVDDVDTQGNFAEIVQHVATAHYTEPAVAKFLDSADSLLIAKARSIGATVVTHELPNPESKKRVLIPDVCLVFDVPFVNTFEARRQFSAKFVWSA</sequence>
<dbReference type="InterPro" id="IPR016541">
    <property type="entry name" value="UCP008505"/>
</dbReference>
<dbReference type="RefSeq" id="WP_269285316.1">
    <property type="nucleotide sequence ID" value="NZ_JAPVOI010000005.1"/>
</dbReference>
<dbReference type="InterPro" id="IPR029060">
    <property type="entry name" value="PIN-like_dom_sf"/>
</dbReference>
<name>A0ABT4KNJ6_9HYPH</name>
<dbReference type="SUPFAM" id="SSF88723">
    <property type="entry name" value="PIN domain-like"/>
    <property type="match status" value="1"/>
</dbReference>
<reference evidence="1" key="1">
    <citation type="submission" date="2022-10" db="EMBL/GenBank/DDBJ databases">
        <title>Whole genome sequencing of three plant growth promoting bacteria isolated from Vachellia tortilis subsp. raddiana in Morocco.</title>
        <authorList>
            <person name="Hnini M."/>
            <person name="Zouagui R."/>
            <person name="Zouagui H."/>
            <person name="Chemao Elfihri M.-W."/>
            <person name="Ibrahimi A."/>
            <person name="Sbabou L."/>
            <person name="Aurag J."/>
        </authorList>
    </citation>
    <scope>NUCLEOTIDE SEQUENCE</scope>
    <source>
        <strain evidence="1">LMR678</strain>
    </source>
</reference>
<gene>
    <name evidence="1" type="ORF">O3W52_27315</name>
</gene>
<dbReference type="Proteomes" id="UP001079430">
    <property type="component" value="Unassembled WGS sequence"/>
</dbReference>
<dbReference type="Gene3D" id="3.40.50.1010">
    <property type="entry name" value="5'-nuclease"/>
    <property type="match status" value="1"/>
</dbReference>
<keyword evidence="2" id="KW-1185">Reference proteome</keyword>
<organism evidence="1 2">
    <name type="scientific">Sinorhizobium psoraleae</name>
    <dbReference type="NCBI Taxonomy" id="520838"/>
    <lineage>
        <taxon>Bacteria</taxon>
        <taxon>Pseudomonadati</taxon>
        <taxon>Pseudomonadota</taxon>
        <taxon>Alphaproteobacteria</taxon>
        <taxon>Hyphomicrobiales</taxon>
        <taxon>Rhizobiaceae</taxon>
        <taxon>Sinorhizobium/Ensifer group</taxon>
        <taxon>Sinorhizobium</taxon>
    </lineage>
</organism>
<proteinExistence type="predicted"/>
<evidence type="ECO:0000313" key="2">
    <source>
        <dbReference type="Proteomes" id="UP001079430"/>
    </source>
</evidence>
<comment type="caution">
    <text evidence="1">The sequence shown here is derived from an EMBL/GenBank/DDBJ whole genome shotgun (WGS) entry which is preliminary data.</text>
</comment>
<accession>A0ABT4KNJ6</accession>
<dbReference type="EMBL" id="JAPVOI010000005">
    <property type="protein sequence ID" value="MCZ4093535.1"/>
    <property type="molecule type" value="Genomic_DNA"/>
</dbReference>
<dbReference type="Pfam" id="PF14367">
    <property type="entry name" value="DUF4411"/>
    <property type="match status" value="1"/>
</dbReference>
<protein>
    <submittedName>
        <fullName evidence="1">DUF4411 family protein</fullName>
    </submittedName>
</protein>
<evidence type="ECO:0000313" key="1">
    <source>
        <dbReference type="EMBL" id="MCZ4093535.1"/>
    </source>
</evidence>